<protein>
    <recommendedName>
        <fullName evidence="3">Transposase</fullName>
    </recommendedName>
</protein>
<dbReference type="KEGG" id="gsn:YC6258_01727"/>
<dbReference type="Proteomes" id="UP000032266">
    <property type="component" value="Chromosome"/>
</dbReference>
<proteinExistence type="predicted"/>
<dbReference type="STRING" id="1445510.YC6258_01727"/>
<dbReference type="NCBIfam" id="NF047593">
    <property type="entry name" value="IS66_ISAeme5_TnpA"/>
    <property type="match status" value="1"/>
</dbReference>
<organism evidence="1 2">
    <name type="scientific">Gynuella sunshinyii YC6258</name>
    <dbReference type="NCBI Taxonomy" id="1445510"/>
    <lineage>
        <taxon>Bacteria</taxon>
        <taxon>Pseudomonadati</taxon>
        <taxon>Pseudomonadota</taxon>
        <taxon>Gammaproteobacteria</taxon>
        <taxon>Oceanospirillales</taxon>
        <taxon>Saccharospirillaceae</taxon>
        <taxon>Gynuella</taxon>
    </lineage>
</organism>
<name>A0A0C5VK88_9GAMM</name>
<gene>
    <name evidence="1" type="ORF">YC6258_01727</name>
</gene>
<dbReference type="HOGENOM" id="CLU_174547_1_0_6"/>
<reference evidence="1 2" key="1">
    <citation type="submission" date="2014-01" db="EMBL/GenBank/DDBJ databases">
        <title>Full genme sequencing of cellulolytic bacterium Gynuella sunshinyii YC6258T gen. nov., sp. nov.</title>
        <authorList>
            <person name="Khan H."/>
            <person name="Chung E.J."/>
            <person name="Chung Y.R."/>
        </authorList>
    </citation>
    <scope>NUCLEOTIDE SEQUENCE [LARGE SCALE GENOMIC DNA]</scope>
    <source>
        <strain evidence="1 2">YC6258</strain>
    </source>
</reference>
<dbReference type="OrthoDB" id="5769209at2"/>
<dbReference type="RefSeq" id="WP_044616458.1">
    <property type="nucleotide sequence ID" value="NZ_CP007142.1"/>
</dbReference>
<dbReference type="AlphaFoldDB" id="A0A0C5VK88"/>
<sequence length="97" mass="11051">MSKRRKYQWSQLFAQFEQSQLTQAEFCKQHDFNPKYFNLKLSKHKASAQHTGAFTRVEVPSEWVSSSGLMLQVGQCQVQCPDTLSMPAIVSLIKALA</sequence>
<evidence type="ECO:0008006" key="3">
    <source>
        <dbReference type="Google" id="ProtNLM"/>
    </source>
</evidence>
<dbReference type="EMBL" id="CP007142">
    <property type="protein sequence ID" value="AJQ93773.1"/>
    <property type="molecule type" value="Genomic_DNA"/>
</dbReference>
<evidence type="ECO:0000313" key="1">
    <source>
        <dbReference type="EMBL" id="AJQ93773.1"/>
    </source>
</evidence>
<keyword evidence="2" id="KW-1185">Reference proteome</keyword>
<evidence type="ECO:0000313" key="2">
    <source>
        <dbReference type="Proteomes" id="UP000032266"/>
    </source>
</evidence>
<accession>A0A0C5VK88</accession>